<sequence>MEQRILRDYTMPNLDAVLGSLNEDPNQYIKRFLTICHAFKYNGVSDDAIHLRLFTLSLIDDAFMWLDLEPIANSWDELASKFLVKYFPSTKRIKLRIDIINF</sequence>
<evidence type="ECO:0000313" key="2">
    <source>
        <dbReference type="Proteomes" id="UP000325315"/>
    </source>
</evidence>
<proteinExistence type="predicted"/>
<name>A0A5B6VMB4_9ROSI</name>
<comment type="caution">
    <text evidence="1">The sequence shown here is derived from an EMBL/GenBank/DDBJ whole genome shotgun (WGS) entry which is preliminary data.</text>
</comment>
<dbReference type="AlphaFoldDB" id="A0A5B6VMB4"/>
<protein>
    <submittedName>
        <fullName evidence="1">Oligopeptide transporter 4-like</fullName>
    </submittedName>
</protein>
<dbReference type="PANTHER" id="PTHR33223">
    <property type="entry name" value="CCHC-TYPE DOMAIN-CONTAINING PROTEIN"/>
    <property type="match status" value="1"/>
</dbReference>
<dbReference type="EMBL" id="SMMG02000006">
    <property type="protein sequence ID" value="KAA3470215.1"/>
    <property type="molecule type" value="Genomic_DNA"/>
</dbReference>
<dbReference type="PANTHER" id="PTHR33223:SF11">
    <property type="entry name" value="ELEMENT PROTEIN, PUTATIVE-RELATED"/>
    <property type="match status" value="1"/>
</dbReference>
<gene>
    <name evidence="1" type="ORF">EPI10_015943</name>
</gene>
<evidence type="ECO:0000313" key="1">
    <source>
        <dbReference type="EMBL" id="KAA3470215.1"/>
    </source>
</evidence>
<dbReference type="Proteomes" id="UP000325315">
    <property type="component" value="Unassembled WGS sequence"/>
</dbReference>
<keyword evidence="2" id="KW-1185">Reference proteome</keyword>
<dbReference type="OrthoDB" id="1740797at2759"/>
<reference evidence="2" key="1">
    <citation type="journal article" date="2019" name="Plant Biotechnol. J.">
        <title>Genome sequencing of the Australian wild diploid species Gossypium australe highlights disease resistance and delayed gland morphogenesis.</title>
        <authorList>
            <person name="Cai Y."/>
            <person name="Cai X."/>
            <person name="Wang Q."/>
            <person name="Wang P."/>
            <person name="Zhang Y."/>
            <person name="Cai C."/>
            <person name="Xu Y."/>
            <person name="Wang K."/>
            <person name="Zhou Z."/>
            <person name="Wang C."/>
            <person name="Geng S."/>
            <person name="Li B."/>
            <person name="Dong Q."/>
            <person name="Hou Y."/>
            <person name="Wang H."/>
            <person name="Ai P."/>
            <person name="Liu Z."/>
            <person name="Yi F."/>
            <person name="Sun M."/>
            <person name="An G."/>
            <person name="Cheng J."/>
            <person name="Zhang Y."/>
            <person name="Shi Q."/>
            <person name="Xie Y."/>
            <person name="Shi X."/>
            <person name="Chang Y."/>
            <person name="Huang F."/>
            <person name="Chen Y."/>
            <person name="Hong S."/>
            <person name="Mi L."/>
            <person name="Sun Q."/>
            <person name="Zhang L."/>
            <person name="Zhou B."/>
            <person name="Peng R."/>
            <person name="Zhang X."/>
            <person name="Liu F."/>
        </authorList>
    </citation>
    <scope>NUCLEOTIDE SEQUENCE [LARGE SCALE GENOMIC DNA]</scope>
    <source>
        <strain evidence="2">cv. PA1801</strain>
    </source>
</reference>
<accession>A0A5B6VMB4</accession>
<organism evidence="1 2">
    <name type="scientific">Gossypium australe</name>
    <dbReference type="NCBI Taxonomy" id="47621"/>
    <lineage>
        <taxon>Eukaryota</taxon>
        <taxon>Viridiplantae</taxon>
        <taxon>Streptophyta</taxon>
        <taxon>Embryophyta</taxon>
        <taxon>Tracheophyta</taxon>
        <taxon>Spermatophyta</taxon>
        <taxon>Magnoliopsida</taxon>
        <taxon>eudicotyledons</taxon>
        <taxon>Gunneridae</taxon>
        <taxon>Pentapetalae</taxon>
        <taxon>rosids</taxon>
        <taxon>malvids</taxon>
        <taxon>Malvales</taxon>
        <taxon>Malvaceae</taxon>
        <taxon>Malvoideae</taxon>
        <taxon>Gossypium</taxon>
    </lineage>
</organism>